<dbReference type="GO" id="GO:0046961">
    <property type="term" value="F:proton-transporting ATPase activity, rotational mechanism"/>
    <property type="evidence" value="ECO:0007669"/>
    <property type="project" value="InterPro"/>
</dbReference>
<feature type="transmembrane region" description="Helical" evidence="12">
    <location>
        <begin position="466"/>
        <end position="492"/>
    </location>
</feature>
<keyword evidence="8 12" id="KW-0472">Membrane</keyword>
<dbReference type="Proteomes" id="UP000757232">
    <property type="component" value="Unassembled WGS sequence"/>
</dbReference>
<feature type="region of interest" description="Disordered" evidence="14">
    <location>
        <begin position="59"/>
        <end position="78"/>
    </location>
</feature>
<accession>A0A9Q5HUS1</accession>
<feature type="transmembrane region" description="Helical" evidence="12">
    <location>
        <begin position="285"/>
        <end position="309"/>
    </location>
</feature>
<keyword evidence="4 12" id="KW-0812">Transmembrane</keyword>
<dbReference type="NCBIfam" id="TIGR01147">
    <property type="entry name" value="V_ATP_synt_G"/>
    <property type="match status" value="1"/>
</dbReference>
<dbReference type="InterPro" id="IPR046342">
    <property type="entry name" value="CBS_dom_sf"/>
</dbReference>
<comment type="subcellular location">
    <subcellularLocation>
        <location evidence="1 12">Membrane</location>
        <topology evidence="1 12">Multi-pass membrane protein</topology>
    </subcellularLocation>
</comment>
<dbReference type="GO" id="GO:0016471">
    <property type="term" value="C:vacuolar proton-transporting V-type ATPase complex"/>
    <property type="evidence" value="ECO:0007669"/>
    <property type="project" value="InterPro"/>
</dbReference>
<dbReference type="EMBL" id="LNZH02000202">
    <property type="protein sequence ID" value="OCB86382.1"/>
    <property type="molecule type" value="Genomic_DNA"/>
</dbReference>
<evidence type="ECO:0000256" key="2">
    <source>
        <dbReference type="ARBA" id="ARBA00010066"/>
    </source>
</evidence>
<dbReference type="AlphaFoldDB" id="A0A9Q5HUS1"/>
<keyword evidence="17" id="KW-1185">Reference proteome</keyword>
<comment type="similarity">
    <text evidence="2">Belongs to the V-ATPase G subunit family.</text>
</comment>
<keyword evidence="6 12" id="KW-1133">Transmembrane helix</keyword>
<feature type="transmembrane region" description="Helical" evidence="12">
    <location>
        <begin position="208"/>
        <end position="226"/>
    </location>
</feature>
<keyword evidence="9 12" id="KW-0868">Chloride</keyword>
<evidence type="ECO:0000256" key="6">
    <source>
        <dbReference type="ARBA" id="ARBA00022989"/>
    </source>
</evidence>
<dbReference type="PANTHER" id="PTHR45711">
    <property type="entry name" value="CHLORIDE CHANNEL PROTEIN"/>
    <property type="match status" value="1"/>
</dbReference>
<dbReference type="GO" id="GO:0005886">
    <property type="term" value="C:plasma membrane"/>
    <property type="evidence" value="ECO:0007669"/>
    <property type="project" value="TreeGrafter"/>
</dbReference>
<keyword evidence="5" id="KW-0375">Hydrogen ion transport</keyword>
<feature type="transmembrane region" description="Helical" evidence="12">
    <location>
        <begin position="559"/>
        <end position="578"/>
    </location>
</feature>
<keyword evidence="11" id="KW-0129">CBS domain</keyword>
<feature type="transmembrane region" description="Helical" evidence="12">
    <location>
        <begin position="585"/>
        <end position="604"/>
    </location>
</feature>
<reference evidence="16" key="1">
    <citation type="submission" date="2016-06" db="EMBL/GenBank/DDBJ databases">
        <title>Draft Genome sequence of the fungus Inonotus baumii.</title>
        <authorList>
            <person name="Zhu H."/>
            <person name="Lin W."/>
        </authorList>
    </citation>
    <scope>NUCLEOTIDE SEQUENCE</scope>
    <source>
        <strain evidence="16">821</strain>
    </source>
</reference>
<evidence type="ECO:0000256" key="12">
    <source>
        <dbReference type="RuleBase" id="RU361221"/>
    </source>
</evidence>
<keyword evidence="3 12" id="KW-0813">Transport</keyword>
<dbReference type="InterPro" id="IPR014743">
    <property type="entry name" value="Cl-channel_core"/>
</dbReference>
<evidence type="ECO:0000256" key="9">
    <source>
        <dbReference type="ARBA" id="ARBA00023214"/>
    </source>
</evidence>
<evidence type="ECO:0000256" key="11">
    <source>
        <dbReference type="PROSITE-ProRule" id="PRU00703"/>
    </source>
</evidence>
<dbReference type="PROSITE" id="PS51371">
    <property type="entry name" value="CBS"/>
    <property type="match status" value="1"/>
</dbReference>
<dbReference type="SUPFAM" id="SSF54631">
    <property type="entry name" value="CBS-domain pair"/>
    <property type="match status" value="1"/>
</dbReference>
<evidence type="ECO:0000256" key="13">
    <source>
        <dbReference type="SAM" id="Coils"/>
    </source>
</evidence>
<feature type="transmembrane region" description="Helical" evidence="12">
    <location>
        <begin position="387"/>
        <end position="411"/>
    </location>
</feature>
<evidence type="ECO:0000256" key="10">
    <source>
        <dbReference type="ARBA" id="ARBA00046254"/>
    </source>
</evidence>
<evidence type="ECO:0000313" key="16">
    <source>
        <dbReference type="EMBL" id="OCB86382.1"/>
    </source>
</evidence>
<keyword evidence="7 12" id="KW-0406">Ion transport</keyword>
<dbReference type="FunFam" id="1.20.5.2950:FF:000001">
    <property type="entry name" value="V-type proton ATPase subunit G"/>
    <property type="match status" value="1"/>
</dbReference>
<evidence type="ECO:0000313" key="17">
    <source>
        <dbReference type="Proteomes" id="UP000757232"/>
    </source>
</evidence>
<feature type="transmembrane region" description="Helical" evidence="12">
    <location>
        <begin position="504"/>
        <end position="526"/>
    </location>
</feature>
<dbReference type="SUPFAM" id="SSF81340">
    <property type="entry name" value="Clc chloride channel"/>
    <property type="match status" value="1"/>
</dbReference>
<dbReference type="Pfam" id="PF03179">
    <property type="entry name" value="V-ATPase_G"/>
    <property type="match status" value="1"/>
</dbReference>
<evidence type="ECO:0000259" key="15">
    <source>
        <dbReference type="PROSITE" id="PS51371"/>
    </source>
</evidence>
<dbReference type="InterPro" id="IPR005124">
    <property type="entry name" value="V-ATPase_G"/>
</dbReference>
<dbReference type="InterPro" id="IPR001807">
    <property type="entry name" value="ClC"/>
</dbReference>
<dbReference type="Gene3D" id="1.20.5.2950">
    <property type="match status" value="1"/>
</dbReference>
<organism evidence="16 17">
    <name type="scientific">Sanghuangporus baumii</name>
    <name type="common">Phellinus baumii</name>
    <dbReference type="NCBI Taxonomy" id="108892"/>
    <lineage>
        <taxon>Eukaryota</taxon>
        <taxon>Fungi</taxon>
        <taxon>Dikarya</taxon>
        <taxon>Basidiomycota</taxon>
        <taxon>Agaricomycotina</taxon>
        <taxon>Agaricomycetes</taxon>
        <taxon>Hymenochaetales</taxon>
        <taxon>Hymenochaetaceae</taxon>
        <taxon>Sanghuangporus</taxon>
    </lineage>
</organism>
<evidence type="ECO:0000256" key="5">
    <source>
        <dbReference type="ARBA" id="ARBA00022781"/>
    </source>
</evidence>
<feature type="domain" description="CBS" evidence="15">
    <location>
        <begin position="718"/>
        <end position="779"/>
    </location>
</feature>
<feature type="transmembrane region" description="Helical" evidence="12">
    <location>
        <begin position="624"/>
        <end position="646"/>
    </location>
</feature>
<dbReference type="OrthoDB" id="44789at2759"/>
<dbReference type="PANTHER" id="PTHR45711:SF6">
    <property type="entry name" value="CHLORIDE CHANNEL PROTEIN"/>
    <property type="match status" value="1"/>
</dbReference>
<comment type="caution">
    <text evidence="16">The sequence shown here is derived from an EMBL/GenBank/DDBJ whole genome shotgun (WGS) entry which is preliminary data.</text>
</comment>
<comment type="similarity">
    <text evidence="12">Belongs to the chloride channel (TC 2.A.49) family.</text>
</comment>
<proteinExistence type="inferred from homology"/>
<evidence type="ECO:0000256" key="8">
    <source>
        <dbReference type="ARBA" id="ARBA00023136"/>
    </source>
</evidence>
<evidence type="ECO:0000256" key="14">
    <source>
        <dbReference type="SAM" id="MobiDB-lite"/>
    </source>
</evidence>
<feature type="transmembrane region" description="Helical" evidence="12">
    <location>
        <begin position="358"/>
        <end position="375"/>
    </location>
</feature>
<feature type="compositionally biased region" description="Polar residues" evidence="14">
    <location>
        <begin position="63"/>
        <end position="73"/>
    </location>
</feature>
<dbReference type="GO" id="GO:0005247">
    <property type="term" value="F:voltage-gated chloride channel activity"/>
    <property type="evidence" value="ECO:0007669"/>
    <property type="project" value="TreeGrafter"/>
</dbReference>
<dbReference type="Pfam" id="PF00654">
    <property type="entry name" value="Voltage_CLC"/>
    <property type="match status" value="1"/>
</dbReference>
<evidence type="ECO:0000256" key="4">
    <source>
        <dbReference type="ARBA" id="ARBA00022692"/>
    </source>
</evidence>
<protein>
    <recommendedName>
        <fullName evidence="12">Chloride channel protein</fullName>
    </recommendedName>
</protein>
<feature type="transmembrane region" description="Helical" evidence="12">
    <location>
        <begin position="653"/>
        <end position="676"/>
    </location>
</feature>
<dbReference type="GO" id="GO:0005769">
    <property type="term" value="C:early endosome"/>
    <property type="evidence" value="ECO:0007669"/>
    <property type="project" value="TreeGrafter"/>
</dbReference>
<gene>
    <name evidence="16" type="ORF">A7U60_g6500</name>
</gene>
<dbReference type="CDD" id="cd03684">
    <property type="entry name" value="ClC_3_like"/>
    <property type="match status" value="1"/>
</dbReference>
<evidence type="ECO:0000256" key="3">
    <source>
        <dbReference type="ARBA" id="ARBA00022448"/>
    </source>
</evidence>
<dbReference type="Gene3D" id="3.10.580.10">
    <property type="entry name" value="CBS-domain"/>
    <property type="match status" value="1"/>
</dbReference>
<comment type="function">
    <text evidence="10">Subunit of the V1 complex of vacuolar(H+)-ATPase (V-ATPase), a multisubunit enzyme composed of a peripheral complex (V1) that hydrolyzes ATP and a membrane integral complex (V0) that translocates protons. V-ATPase is responsible for acidifying and maintaining the pH of intracellular compartments.</text>
</comment>
<evidence type="ECO:0000256" key="1">
    <source>
        <dbReference type="ARBA" id="ARBA00004141"/>
    </source>
</evidence>
<feature type="coiled-coil region" evidence="13">
    <location>
        <begin position="12"/>
        <end position="54"/>
    </location>
</feature>
<evidence type="ECO:0000256" key="7">
    <source>
        <dbReference type="ARBA" id="ARBA00023065"/>
    </source>
</evidence>
<dbReference type="Gene3D" id="1.10.3080.10">
    <property type="entry name" value="Clc chloride channel"/>
    <property type="match status" value="1"/>
</dbReference>
<dbReference type="Pfam" id="PF00571">
    <property type="entry name" value="CBS"/>
    <property type="match status" value="1"/>
</dbReference>
<dbReference type="GO" id="GO:0005794">
    <property type="term" value="C:Golgi apparatus"/>
    <property type="evidence" value="ECO:0007669"/>
    <property type="project" value="TreeGrafter"/>
</dbReference>
<dbReference type="InterPro" id="IPR000644">
    <property type="entry name" value="CBS_dom"/>
</dbReference>
<name>A0A9Q5HUS1_SANBA</name>
<dbReference type="PRINTS" id="PR00762">
    <property type="entry name" value="CLCHANNEL"/>
</dbReference>
<sequence>MATTVNPGIQTLFDAEKDAKRVVEEARKYRAQRLKDARTEADKEIEEYKAMKEEEFKAFEASRQGTTQNSQSAIDKETDEKLEEITKSYEKNKDAVVKKLIDRVTVVKAEIHRNLKKVERSHDSFESWDDPWTREPLVAPAEEVYELHDNHELLSTPKARLDTKVTYRDGSTIDWLREEAAERSRRHRLRSFRGLRGLLLPLLESSRIWLVVVGTGVGVGITGAWLDVLVHWFSDLREGRCAYGFFYNQVACCSGIDPGEVCTDWLSWSQWFGVHTIFVSSLLQAIIYISLAIAFSSSAAFLVLTYAPYAFHTGIPEIKAILGGYVFDEFLGPWTLLIKSLGLVLSVASGLSVGKEGPLVHVSCCMAFLLSKMFKKHIRNEALKRRILAAAAAAGISVAFGSPLGGVLFGLEELDVFANDSDVLWKGFVTSAVAAMTLQYVDPFGTSKLVLFAVSSGSDTWRAFELVPWLCLAVMGGVLGALLIRLNVAAAVFRHNSYLRGNPILEVVGATAFTAGVSYLIVFLRVQSSELVANLFQDCDISKGDYHGLCNPNALVENIFLLILTAAIKIGLTAWSFGMMVPAGIFLPTIAIGACLGRAMGLIVQGIHRTYPDLWIFSTCPPDPLVPCINPGFYAVIGASAMLGGVTRMTISLVVILFELTGALSHVLPIMISVMVSKWVADAFGKEGIYSRWIALHKYPWLPYAEYRDKGETAANVMIPLESLVTVDAYGCSLRELARLVTDYNYHGFPVTASDRELIGYVTKAKLKAAIDPLFSDESMSETVVFMKNAVNSSTIDLSGLVDEAVIQLRKEIPQELVVRMFQKMNMRYIFFTRFGKLDGIVTKTDIVTVMSSHVPYVGALASDQQHSENAPKVVFEAR</sequence>
<keyword evidence="13" id="KW-0175">Coiled coil</keyword>